<name>A0A2T4A535_TRIHA</name>
<keyword evidence="1" id="KW-0472">Membrane</keyword>
<dbReference type="AlphaFoldDB" id="A0A2T4A535"/>
<accession>A0A2T4A535</accession>
<reference evidence="2 3" key="1">
    <citation type="submission" date="2016-07" db="EMBL/GenBank/DDBJ databases">
        <title>Multiple horizontal gene transfer events from other fungi enriched the ability of initially mycotrophic Trichoderma (Ascomycota) to feed on dead plant biomass.</title>
        <authorList>
            <consortium name="DOE Joint Genome Institute"/>
            <person name="Aerts A."/>
            <person name="Atanasova L."/>
            <person name="Chenthamara K."/>
            <person name="Zhang J."/>
            <person name="Grujic M."/>
            <person name="Henrissat B."/>
            <person name="Kuo A."/>
            <person name="Salamov A."/>
            <person name="Lipzen A."/>
            <person name="Labutti K."/>
            <person name="Barry K."/>
            <person name="Miao Y."/>
            <person name="Rahimi M.J."/>
            <person name="Shen Q."/>
            <person name="Grigoriev I.V."/>
            <person name="Kubicek C.P."/>
            <person name="Druzhinina I.S."/>
        </authorList>
    </citation>
    <scope>NUCLEOTIDE SEQUENCE [LARGE SCALE GENOMIC DNA]</scope>
    <source>
        <strain evidence="2 3">CBS 226.95</strain>
    </source>
</reference>
<gene>
    <name evidence="2" type="ORF">M431DRAFT_212096</name>
</gene>
<dbReference type="RefSeq" id="XP_024771825.1">
    <property type="nucleotide sequence ID" value="XM_024913461.1"/>
</dbReference>
<sequence>MKCLFLLPRFFFFFTWFLFYRFFFFFKRPLGRSSTLQRSQFGGIFGIWVKRKGPMRSLSLVSFCSYANASSSTSGGVYLVNPLGILCFCCFTPILVQ</sequence>
<keyword evidence="1" id="KW-0812">Transmembrane</keyword>
<evidence type="ECO:0000256" key="1">
    <source>
        <dbReference type="SAM" id="Phobius"/>
    </source>
</evidence>
<feature type="transmembrane region" description="Helical" evidence="1">
    <location>
        <begin position="6"/>
        <end position="26"/>
    </location>
</feature>
<dbReference type="EMBL" id="KZ679684">
    <property type="protein sequence ID" value="PTB52148.1"/>
    <property type="molecule type" value="Genomic_DNA"/>
</dbReference>
<keyword evidence="3" id="KW-1185">Reference proteome</keyword>
<evidence type="ECO:0000313" key="3">
    <source>
        <dbReference type="Proteomes" id="UP000241690"/>
    </source>
</evidence>
<keyword evidence="1" id="KW-1133">Transmembrane helix</keyword>
<dbReference type="GeneID" id="36622023"/>
<organism evidence="2 3">
    <name type="scientific">Trichoderma harzianum CBS 226.95</name>
    <dbReference type="NCBI Taxonomy" id="983964"/>
    <lineage>
        <taxon>Eukaryota</taxon>
        <taxon>Fungi</taxon>
        <taxon>Dikarya</taxon>
        <taxon>Ascomycota</taxon>
        <taxon>Pezizomycotina</taxon>
        <taxon>Sordariomycetes</taxon>
        <taxon>Hypocreomycetidae</taxon>
        <taxon>Hypocreales</taxon>
        <taxon>Hypocreaceae</taxon>
        <taxon>Trichoderma</taxon>
    </lineage>
</organism>
<evidence type="ECO:0000313" key="2">
    <source>
        <dbReference type="EMBL" id="PTB52148.1"/>
    </source>
</evidence>
<protein>
    <submittedName>
        <fullName evidence="2">Uncharacterized protein</fullName>
    </submittedName>
</protein>
<dbReference type="Proteomes" id="UP000241690">
    <property type="component" value="Unassembled WGS sequence"/>
</dbReference>
<proteinExistence type="predicted"/>